<dbReference type="SMART" id="SM00116">
    <property type="entry name" value="CBS"/>
    <property type="match status" value="2"/>
</dbReference>
<dbReference type="InterPro" id="IPR046342">
    <property type="entry name" value="CBS_dom_sf"/>
</dbReference>
<dbReference type="Pfam" id="PF05239">
    <property type="entry name" value="PRC"/>
    <property type="match status" value="1"/>
</dbReference>
<evidence type="ECO:0000256" key="1">
    <source>
        <dbReference type="PROSITE-ProRule" id="PRU00703"/>
    </source>
</evidence>
<dbReference type="Pfam" id="PF00571">
    <property type="entry name" value="CBS"/>
    <property type="match status" value="2"/>
</dbReference>
<keyword evidence="4" id="KW-1185">Reference proteome</keyword>
<dbReference type="InterPro" id="IPR038076">
    <property type="entry name" value="MgtE_N_sf"/>
</dbReference>
<dbReference type="CDD" id="cd04606">
    <property type="entry name" value="CBS_pair_Mg_transporter"/>
    <property type="match status" value="1"/>
</dbReference>
<dbReference type="Gene3D" id="1.25.60.10">
    <property type="entry name" value="MgtE N-terminal domain-like"/>
    <property type="match status" value="1"/>
</dbReference>
<proteinExistence type="predicted"/>
<name>A0ABV5V097_9MICO</name>
<organism evidence="3 4">
    <name type="scientific">Ornithinimicrobium kibberense</name>
    <dbReference type="NCBI Taxonomy" id="282060"/>
    <lineage>
        <taxon>Bacteria</taxon>
        <taxon>Bacillati</taxon>
        <taxon>Actinomycetota</taxon>
        <taxon>Actinomycetes</taxon>
        <taxon>Micrococcales</taxon>
        <taxon>Ornithinimicrobiaceae</taxon>
        <taxon>Ornithinimicrobium</taxon>
    </lineage>
</organism>
<dbReference type="Pfam" id="PF26205">
    <property type="entry name" value="SH3_actinomycetes"/>
    <property type="match status" value="1"/>
</dbReference>
<feature type="domain" description="CBS" evidence="2">
    <location>
        <begin position="293"/>
        <end position="360"/>
    </location>
</feature>
<dbReference type="PANTHER" id="PTHR43773">
    <property type="entry name" value="MAGNESIUM TRANSPORTER MGTE"/>
    <property type="match status" value="1"/>
</dbReference>
<dbReference type="InterPro" id="IPR058838">
    <property type="entry name" value="SH3_actinomycetes"/>
</dbReference>
<reference evidence="3 4" key="1">
    <citation type="submission" date="2024-09" db="EMBL/GenBank/DDBJ databases">
        <authorList>
            <person name="Sun Q."/>
            <person name="Mori K."/>
        </authorList>
    </citation>
    <scope>NUCLEOTIDE SEQUENCE [LARGE SCALE GENOMIC DNA]</scope>
    <source>
        <strain evidence="3 4">JCM 12763</strain>
    </source>
</reference>
<dbReference type="InterPro" id="IPR011033">
    <property type="entry name" value="PRC_barrel-like_sf"/>
</dbReference>
<dbReference type="RefSeq" id="WP_141337858.1">
    <property type="nucleotide sequence ID" value="NZ_JBHMAX010000007.1"/>
</dbReference>
<feature type="domain" description="CBS" evidence="2">
    <location>
        <begin position="361"/>
        <end position="419"/>
    </location>
</feature>
<dbReference type="Pfam" id="PF03448">
    <property type="entry name" value="MgtE_N"/>
    <property type="match status" value="1"/>
</dbReference>
<dbReference type="Gene3D" id="3.10.580.10">
    <property type="entry name" value="CBS-domain"/>
    <property type="match status" value="1"/>
</dbReference>
<dbReference type="InterPro" id="IPR006668">
    <property type="entry name" value="Mg_transptr_MgtE_intracell_dom"/>
</dbReference>
<evidence type="ECO:0000313" key="4">
    <source>
        <dbReference type="Proteomes" id="UP001589613"/>
    </source>
</evidence>
<dbReference type="SUPFAM" id="SSF50346">
    <property type="entry name" value="PRC-barrel domain"/>
    <property type="match status" value="1"/>
</dbReference>
<keyword evidence="1" id="KW-0129">CBS domain</keyword>
<dbReference type="InterPro" id="IPR000644">
    <property type="entry name" value="CBS_dom"/>
</dbReference>
<dbReference type="SUPFAM" id="SSF54631">
    <property type="entry name" value="CBS-domain pair"/>
    <property type="match status" value="1"/>
</dbReference>
<comment type="caution">
    <text evidence="3">The sequence shown here is derived from an EMBL/GenBank/DDBJ whole genome shotgun (WGS) entry which is preliminary data.</text>
</comment>
<accession>A0ABV5V097</accession>
<evidence type="ECO:0000313" key="3">
    <source>
        <dbReference type="EMBL" id="MFB9731226.1"/>
    </source>
</evidence>
<dbReference type="EMBL" id="JBHMAX010000007">
    <property type="protein sequence ID" value="MFB9731226.1"/>
    <property type="molecule type" value="Genomic_DNA"/>
</dbReference>
<protein>
    <submittedName>
        <fullName evidence="3">Magnesium transporter MgtE N-terminal domain-containing protein</fullName>
    </submittedName>
</protein>
<dbReference type="Proteomes" id="UP001589613">
    <property type="component" value="Unassembled WGS sequence"/>
</dbReference>
<evidence type="ECO:0000259" key="2">
    <source>
        <dbReference type="PROSITE" id="PS51371"/>
    </source>
</evidence>
<dbReference type="SMART" id="SM00924">
    <property type="entry name" value="MgtE_N"/>
    <property type="match status" value="1"/>
</dbReference>
<dbReference type="InterPro" id="IPR006669">
    <property type="entry name" value="MgtE_transporter"/>
</dbReference>
<dbReference type="PROSITE" id="PS51371">
    <property type="entry name" value="CBS"/>
    <property type="match status" value="2"/>
</dbReference>
<dbReference type="SUPFAM" id="SSF158791">
    <property type="entry name" value="MgtE N-terminal domain-like"/>
    <property type="match status" value="1"/>
</dbReference>
<gene>
    <name evidence="3" type="ORF">ACFFN0_04110</name>
</gene>
<dbReference type="PANTHER" id="PTHR43773:SF1">
    <property type="entry name" value="MAGNESIUM TRANSPORTER MGTE"/>
    <property type="match status" value="1"/>
</dbReference>
<dbReference type="InterPro" id="IPR027275">
    <property type="entry name" value="PRC-brl_dom"/>
</dbReference>
<sequence length="432" mass="47083">MSLPRVFVARLNGMSVFDPLGDEVGRVRDVLVTLSGRVGGQGPRVIGLIVEVPGRRRVFVPITRVTAIDAGQVITTGLVNMRRFQQRPGETLVVGELFDRQVTLVDDGQRVPVVVEDIAMDRQRGGDWRLSKIFVRKGAPQRAVRGLRLGRRRGETLLVDPDQVEGLQDAGPAQAATALLEAYEDLKPQDLAEAIHGLSPKRRAEVADALDDETLADVLEELPDDDRLEILTHLVAERAADVLEVMQPDDATDLLADLPAATQEELLQLMEPDEAADLRRLLTYDENTAGGLMTTEPVVLGPDASIAEALALVRREELHPAIASLVYVTRPPHETPTGRLLGSVHIQRLLREAPHQPVGSVLDDLDPVTPQASLGEVTRALATYNLVALPVVDAEGRLVGSVTVDDVLDHILPDDWREERGEENGLTEVADV</sequence>